<organism evidence="2 3">
    <name type="scientific">Brassica cretica</name>
    <name type="common">Mustard</name>
    <dbReference type="NCBI Taxonomy" id="69181"/>
    <lineage>
        <taxon>Eukaryota</taxon>
        <taxon>Viridiplantae</taxon>
        <taxon>Streptophyta</taxon>
        <taxon>Embryophyta</taxon>
        <taxon>Tracheophyta</taxon>
        <taxon>Spermatophyta</taxon>
        <taxon>Magnoliopsida</taxon>
        <taxon>eudicotyledons</taxon>
        <taxon>Gunneridae</taxon>
        <taxon>Pentapetalae</taxon>
        <taxon>rosids</taxon>
        <taxon>malvids</taxon>
        <taxon>Brassicales</taxon>
        <taxon>Brassicaceae</taxon>
        <taxon>Brassiceae</taxon>
        <taxon>Brassica</taxon>
    </lineage>
</organism>
<comment type="caution">
    <text evidence="2">The sequence shown here is derived from an EMBL/GenBank/DDBJ whole genome shotgun (WGS) entry which is preliminary data.</text>
</comment>
<dbReference type="AlphaFoldDB" id="A0A8S9GZE0"/>
<evidence type="ECO:0000313" key="3">
    <source>
        <dbReference type="Proteomes" id="UP000712281"/>
    </source>
</evidence>
<keyword evidence="1" id="KW-0460">Magnesium</keyword>
<accession>A0A8S9GZE0</accession>
<dbReference type="Gene3D" id="3.40.1110.10">
    <property type="entry name" value="Calcium-transporting ATPase, cytoplasmic domain N"/>
    <property type="match status" value="1"/>
</dbReference>
<dbReference type="EMBL" id="QGKW02001988">
    <property type="protein sequence ID" value="KAF2550166.1"/>
    <property type="molecule type" value="Genomic_DNA"/>
</dbReference>
<evidence type="ECO:0000313" key="2">
    <source>
        <dbReference type="EMBL" id="KAF2550166.1"/>
    </source>
</evidence>
<dbReference type="PANTHER" id="PTHR42861">
    <property type="entry name" value="CALCIUM-TRANSPORTING ATPASE"/>
    <property type="match status" value="1"/>
</dbReference>
<evidence type="ECO:0000256" key="1">
    <source>
        <dbReference type="ARBA" id="ARBA00022842"/>
    </source>
</evidence>
<reference evidence="2" key="1">
    <citation type="submission" date="2019-12" db="EMBL/GenBank/DDBJ databases">
        <title>Genome sequencing and annotation of Brassica cretica.</title>
        <authorList>
            <person name="Studholme D.J."/>
            <person name="Sarris P.F."/>
        </authorList>
    </citation>
    <scope>NUCLEOTIDE SEQUENCE</scope>
    <source>
        <strain evidence="2">PFS-001/15</strain>
        <tissue evidence="2">Leaf</tissue>
    </source>
</reference>
<dbReference type="Proteomes" id="UP000712281">
    <property type="component" value="Unassembled WGS sequence"/>
</dbReference>
<dbReference type="InterPro" id="IPR023214">
    <property type="entry name" value="HAD_sf"/>
</dbReference>
<dbReference type="SUPFAM" id="SSF81660">
    <property type="entry name" value="Metal cation-transporting ATPase, ATP-binding domain N"/>
    <property type="match status" value="1"/>
</dbReference>
<dbReference type="InterPro" id="IPR023298">
    <property type="entry name" value="ATPase_P-typ_TM_dom_sf"/>
</dbReference>
<proteinExistence type="predicted"/>
<dbReference type="SUPFAM" id="SSF81665">
    <property type="entry name" value="Calcium ATPase, transmembrane domain M"/>
    <property type="match status" value="1"/>
</dbReference>
<name>A0A8S9GZE0_BRACR</name>
<dbReference type="Gene3D" id="3.40.50.1000">
    <property type="entry name" value="HAD superfamily/HAD-like"/>
    <property type="match status" value="1"/>
</dbReference>
<dbReference type="Gene3D" id="1.20.1110.10">
    <property type="entry name" value="Calcium-transporting ATPase, transmembrane domain"/>
    <property type="match status" value="1"/>
</dbReference>
<dbReference type="InterPro" id="IPR023299">
    <property type="entry name" value="ATPase_P-typ_cyto_dom_N"/>
</dbReference>
<protein>
    <submittedName>
        <fullName evidence="2">Uncharacterized protein</fullName>
    </submittedName>
</protein>
<gene>
    <name evidence="2" type="ORF">F2Q68_00033576</name>
</gene>
<sequence length="244" mass="27363">MQSCSYPQQTPTEKPPDWQDFVGIICLLVINSTISFIEENNAGNAAAALMAGLAPKTKILDLANARPDLRKKVFGCMDKYAERGLRSLAVARQVVPEKTKESPGGPWEFVGLLPLFDPPRHDSAETIRRALNLGVNAEKVAIQSDLDSMKEKHRREIEGRDKQARKDCNLARLSLAREYDGVLAVVKNKLEQKKKETAAEIRLQEVRARIEVLTEYHEGGFELEAELERLHDLEISLEVDYGLA</sequence>
<dbReference type="GO" id="GO:0000166">
    <property type="term" value="F:nucleotide binding"/>
    <property type="evidence" value="ECO:0007669"/>
    <property type="project" value="InterPro"/>
</dbReference>